<keyword evidence="2" id="KW-0732">Signal</keyword>
<keyword evidence="4" id="KW-1185">Reference proteome</keyword>
<keyword evidence="1" id="KW-1133">Transmembrane helix</keyword>
<protein>
    <submittedName>
        <fullName evidence="3">G2555 protein</fullName>
    </submittedName>
</protein>
<evidence type="ECO:0000313" key="4">
    <source>
        <dbReference type="Proteomes" id="UP001497392"/>
    </source>
</evidence>
<feature type="signal peptide" evidence="2">
    <location>
        <begin position="1"/>
        <end position="21"/>
    </location>
</feature>
<comment type="caution">
    <text evidence="3">The sequence shown here is derived from an EMBL/GenBank/DDBJ whole genome shotgun (WGS) entry which is preliminary data.</text>
</comment>
<evidence type="ECO:0000256" key="1">
    <source>
        <dbReference type="SAM" id="Phobius"/>
    </source>
</evidence>
<keyword evidence="1" id="KW-0812">Transmembrane</keyword>
<name>A0ABP1FKN7_9CHLO</name>
<dbReference type="Proteomes" id="UP001497392">
    <property type="component" value="Unassembled WGS sequence"/>
</dbReference>
<accession>A0ABP1FKN7</accession>
<keyword evidence="1" id="KW-0472">Membrane</keyword>
<evidence type="ECO:0000313" key="3">
    <source>
        <dbReference type="EMBL" id="CAL5220523.1"/>
    </source>
</evidence>
<dbReference type="EMBL" id="CAXHTA020000004">
    <property type="protein sequence ID" value="CAL5220523.1"/>
    <property type="molecule type" value="Genomic_DNA"/>
</dbReference>
<feature type="transmembrane region" description="Helical" evidence="1">
    <location>
        <begin position="57"/>
        <end position="79"/>
    </location>
</feature>
<sequence length="84" mass="9280">MGAMACMGMSIFGALFMGGMALMLKNDYQYMGEWYDTSEDNYAPYAEQKANAMHNCWVVAGIYLGFAVLSGLGTCYFSVRAKRS</sequence>
<gene>
    <name evidence="3" type="primary">g2555</name>
    <name evidence="3" type="ORF">VP750_LOCUS2182</name>
</gene>
<feature type="chain" id="PRO_5045981106" evidence="2">
    <location>
        <begin position="22"/>
        <end position="84"/>
    </location>
</feature>
<reference evidence="3 4" key="1">
    <citation type="submission" date="2024-06" db="EMBL/GenBank/DDBJ databases">
        <authorList>
            <person name="Kraege A."/>
            <person name="Thomma B."/>
        </authorList>
    </citation>
    <scope>NUCLEOTIDE SEQUENCE [LARGE SCALE GENOMIC DNA]</scope>
</reference>
<proteinExistence type="predicted"/>
<organism evidence="3 4">
    <name type="scientific">Coccomyxa viridis</name>
    <dbReference type="NCBI Taxonomy" id="1274662"/>
    <lineage>
        <taxon>Eukaryota</taxon>
        <taxon>Viridiplantae</taxon>
        <taxon>Chlorophyta</taxon>
        <taxon>core chlorophytes</taxon>
        <taxon>Trebouxiophyceae</taxon>
        <taxon>Trebouxiophyceae incertae sedis</taxon>
        <taxon>Coccomyxaceae</taxon>
        <taxon>Coccomyxa</taxon>
    </lineage>
</organism>
<evidence type="ECO:0000256" key="2">
    <source>
        <dbReference type="SAM" id="SignalP"/>
    </source>
</evidence>